<proteinExistence type="predicted"/>
<feature type="non-terminal residue" evidence="1">
    <location>
        <position position="1"/>
    </location>
</feature>
<evidence type="ECO:0000313" key="1">
    <source>
        <dbReference type="EMBL" id="GAG61141.1"/>
    </source>
</evidence>
<evidence type="ECO:0008006" key="2">
    <source>
        <dbReference type="Google" id="ProtNLM"/>
    </source>
</evidence>
<dbReference type="InterPro" id="IPR025332">
    <property type="entry name" value="DUF4238"/>
</dbReference>
<sequence length="196" mass="23282">TVGIEPKFLRKWHEDHMMTFLAPNSDEHRKLSHHLLNLHWKIIKTRSPYTFLTSDNPVVFFNSYYEKEKKKGNDFMNRQIENFKKYMDFDNWEGFLETRGDLGKAIANKGVEIYLPISPIICLCLYDKETTKTLLTPQKINREIILQADEYIFSHQNRLNFIKKIISKNPGCVDRNGNRQEIRASFKNILKSRQNK</sequence>
<reference evidence="1" key="1">
    <citation type="journal article" date="2014" name="Front. Microbiol.">
        <title>High frequency of phylogenetically diverse reductive dehalogenase-homologous genes in deep subseafloor sedimentary metagenomes.</title>
        <authorList>
            <person name="Kawai M."/>
            <person name="Futagami T."/>
            <person name="Toyoda A."/>
            <person name="Takaki Y."/>
            <person name="Nishi S."/>
            <person name="Hori S."/>
            <person name="Arai W."/>
            <person name="Tsubouchi T."/>
            <person name="Morono Y."/>
            <person name="Uchiyama I."/>
            <person name="Ito T."/>
            <person name="Fujiyama A."/>
            <person name="Inagaki F."/>
            <person name="Takami H."/>
        </authorList>
    </citation>
    <scope>NUCLEOTIDE SEQUENCE</scope>
    <source>
        <strain evidence="1">Expedition CK06-06</strain>
    </source>
</reference>
<comment type="caution">
    <text evidence="1">The sequence shown here is derived from an EMBL/GenBank/DDBJ whole genome shotgun (WGS) entry which is preliminary data.</text>
</comment>
<dbReference type="EMBL" id="BART01003764">
    <property type="protein sequence ID" value="GAG61141.1"/>
    <property type="molecule type" value="Genomic_DNA"/>
</dbReference>
<name>X1AML1_9ZZZZ</name>
<organism evidence="1">
    <name type="scientific">marine sediment metagenome</name>
    <dbReference type="NCBI Taxonomy" id="412755"/>
    <lineage>
        <taxon>unclassified sequences</taxon>
        <taxon>metagenomes</taxon>
        <taxon>ecological metagenomes</taxon>
    </lineage>
</organism>
<accession>X1AML1</accession>
<gene>
    <name evidence="1" type="ORF">S01H4_10052</name>
</gene>
<protein>
    <recommendedName>
        <fullName evidence="2">DUF4238 domain-containing protein</fullName>
    </recommendedName>
</protein>
<dbReference type="AlphaFoldDB" id="X1AML1"/>
<dbReference type="Pfam" id="PF14022">
    <property type="entry name" value="DUF4238"/>
    <property type="match status" value="1"/>
</dbReference>